<proteinExistence type="predicted"/>
<sequence length="111" mass="12758">MITLETKIDKDAPNFEAAKGCTFTDLHSAKEPKPLPESLAVTSQPYLKAHRMISRWGMTVHRIWCSEEEELYHSRLPPPPMPTVPRRRSILETSSVLPYYELQTHRINGLS</sequence>
<accession>A0ABS8VDD1</accession>
<name>A0ABS8VDD1_DATST</name>
<reference evidence="1 2" key="1">
    <citation type="journal article" date="2021" name="BMC Genomics">
        <title>Datura genome reveals duplications of psychoactive alkaloid biosynthetic genes and high mutation rate following tissue culture.</title>
        <authorList>
            <person name="Rajewski A."/>
            <person name="Carter-House D."/>
            <person name="Stajich J."/>
            <person name="Litt A."/>
        </authorList>
    </citation>
    <scope>NUCLEOTIDE SEQUENCE [LARGE SCALE GENOMIC DNA]</scope>
    <source>
        <strain evidence="1">AR-01</strain>
    </source>
</reference>
<evidence type="ECO:0000313" key="1">
    <source>
        <dbReference type="EMBL" id="MCD9644371.1"/>
    </source>
</evidence>
<protein>
    <submittedName>
        <fullName evidence="1">Uncharacterized protein</fullName>
    </submittedName>
</protein>
<evidence type="ECO:0000313" key="2">
    <source>
        <dbReference type="Proteomes" id="UP000823775"/>
    </source>
</evidence>
<comment type="caution">
    <text evidence="1">The sequence shown here is derived from an EMBL/GenBank/DDBJ whole genome shotgun (WGS) entry which is preliminary data.</text>
</comment>
<keyword evidence="2" id="KW-1185">Reference proteome</keyword>
<dbReference type="Proteomes" id="UP000823775">
    <property type="component" value="Unassembled WGS sequence"/>
</dbReference>
<dbReference type="EMBL" id="JACEIK010004132">
    <property type="protein sequence ID" value="MCD9644371.1"/>
    <property type="molecule type" value="Genomic_DNA"/>
</dbReference>
<gene>
    <name evidence="1" type="ORF">HAX54_032569</name>
</gene>
<organism evidence="1 2">
    <name type="scientific">Datura stramonium</name>
    <name type="common">Jimsonweed</name>
    <name type="synonym">Common thornapple</name>
    <dbReference type="NCBI Taxonomy" id="4076"/>
    <lineage>
        <taxon>Eukaryota</taxon>
        <taxon>Viridiplantae</taxon>
        <taxon>Streptophyta</taxon>
        <taxon>Embryophyta</taxon>
        <taxon>Tracheophyta</taxon>
        <taxon>Spermatophyta</taxon>
        <taxon>Magnoliopsida</taxon>
        <taxon>eudicotyledons</taxon>
        <taxon>Gunneridae</taxon>
        <taxon>Pentapetalae</taxon>
        <taxon>asterids</taxon>
        <taxon>lamiids</taxon>
        <taxon>Solanales</taxon>
        <taxon>Solanaceae</taxon>
        <taxon>Solanoideae</taxon>
        <taxon>Datureae</taxon>
        <taxon>Datura</taxon>
    </lineage>
</organism>